<dbReference type="SUPFAM" id="SSF53335">
    <property type="entry name" value="S-adenosyl-L-methionine-dependent methyltransferases"/>
    <property type="match status" value="1"/>
</dbReference>
<feature type="compositionally biased region" description="Acidic residues" evidence="2">
    <location>
        <begin position="451"/>
        <end position="478"/>
    </location>
</feature>
<dbReference type="PANTHER" id="PTHR11579:SF9">
    <property type="entry name" value="PROTEIN-L-ISOASPARTATE O-METHYLTRANSFERASE"/>
    <property type="match status" value="1"/>
</dbReference>
<keyword evidence="4" id="KW-1185">Reference proteome</keyword>
<evidence type="ECO:0000256" key="2">
    <source>
        <dbReference type="SAM" id="MobiDB-lite"/>
    </source>
</evidence>
<dbReference type="InterPro" id="IPR000682">
    <property type="entry name" value="PCMT"/>
</dbReference>
<dbReference type="AlphaFoldDB" id="A0ABD2N5X7"/>
<protein>
    <recommendedName>
        <fullName evidence="5">Protein-L-isoaspartate O-methyltransferase domain-containing protein 1</fullName>
    </recommendedName>
</protein>
<name>A0ABD2N5X7_9CUCU</name>
<dbReference type="Proteomes" id="UP001516400">
    <property type="component" value="Unassembled WGS sequence"/>
</dbReference>
<comment type="similarity">
    <text evidence="1">Belongs to the methyltransferase superfamily. L-isoaspartyl/D-aspartyl protein methyltransferase family.</text>
</comment>
<feature type="compositionally biased region" description="Polar residues" evidence="2">
    <location>
        <begin position="426"/>
        <end position="436"/>
    </location>
</feature>
<accession>A0ABD2N5X7</accession>
<evidence type="ECO:0000313" key="3">
    <source>
        <dbReference type="EMBL" id="KAL3274131.1"/>
    </source>
</evidence>
<gene>
    <name evidence="3" type="ORF">HHI36_015545</name>
</gene>
<evidence type="ECO:0000313" key="4">
    <source>
        <dbReference type="Proteomes" id="UP001516400"/>
    </source>
</evidence>
<feature type="region of interest" description="Disordered" evidence="2">
    <location>
        <begin position="425"/>
        <end position="538"/>
    </location>
</feature>
<evidence type="ECO:0008006" key="5">
    <source>
        <dbReference type="Google" id="ProtNLM"/>
    </source>
</evidence>
<organism evidence="3 4">
    <name type="scientific">Cryptolaemus montrouzieri</name>
    <dbReference type="NCBI Taxonomy" id="559131"/>
    <lineage>
        <taxon>Eukaryota</taxon>
        <taxon>Metazoa</taxon>
        <taxon>Ecdysozoa</taxon>
        <taxon>Arthropoda</taxon>
        <taxon>Hexapoda</taxon>
        <taxon>Insecta</taxon>
        <taxon>Pterygota</taxon>
        <taxon>Neoptera</taxon>
        <taxon>Endopterygota</taxon>
        <taxon>Coleoptera</taxon>
        <taxon>Polyphaga</taxon>
        <taxon>Cucujiformia</taxon>
        <taxon>Coccinelloidea</taxon>
        <taxon>Coccinellidae</taxon>
        <taxon>Scymninae</taxon>
        <taxon>Scymnini</taxon>
        <taxon>Cryptolaemus</taxon>
    </lineage>
</organism>
<dbReference type="InterPro" id="IPR029063">
    <property type="entry name" value="SAM-dependent_MTases_sf"/>
</dbReference>
<dbReference type="PANTHER" id="PTHR11579">
    <property type="entry name" value="PROTEIN-L-ISOASPARTATE O-METHYLTRANSFERASE"/>
    <property type="match status" value="1"/>
</dbReference>
<dbReference type="Pfam" id="PF01135">
    <property type="entry name" value="PCMT"/>
    <property type="match status" value="1"/>
</dbReference>
<reference evidence="3 4" key="1">
    <citation type="journal article" date="2021" name="BMC Biol.">
        <title>Horizontally acquired antibacterial genes associated with adaptive radiation of ladybird beetles.</title>
        <authorList>
            <person name="Li H.S."/>
            <person name="Tang X.F."/>
            <person name="Huang Y.H."/>
            <person name="Xu Z.Y."/>
            <person name="Chen M.L."/>
            <person name="Du X.Y."/>
            <person name="Qiu B.Y."/>
            <person name="Chen P.T."/>
            <person name="Zhang W."/>
            <person name="Slipinski A."/>
            <person name="Escalona H.E."/>
            <person name="Waterhouse R.M."/>
            <person name="Zwick A."/>
            <person name="Pang H."/>
        </authorList>
    </citation>
    <scope>NUCLEOTIDE SEQUENCE [LARGE SCALE GENOMIC DNA]</scope>
    <source>
        <strain evidence="3">SYSU2018</strain>
    </source>
</reference>
<dbReference type="EMBL" id="JABFTP020000062">
    <property type="protein sequence ID" value="KAL3274131.1"/>
    <property type="molecule type" value="Genomic_DNA"/>
</dbReference>
<proteinExistence type="inferred from homology"/>
<evidence type="ECO:0000256" key="1">
    <source>
        <dbReference type="ARBA" id="ARBA00005369"/>
    </source>
</evidence>
<sequence>MGGIVSTGHNNDDLIDNLLEVDYIKTSSIERVFRAVDRAEYFLPEGRGNAYKDVAWKCGNLHLSAPCIYSEVMEGLCLEPGLSFLNLGSGTGYLSTMIGLILGKNGLNHGIEVYEDVVLYANKKLEEFKKYSGAMDEYDFCEPIFARGNCLCLSETRLYDRVYCGASCPPAFEPYMKNLLKIGGILVVPINEHLMQFKRISETAWTSKTLLPVSFALLVQPPDGSQEMVLPIEIQLPSLQALSRTAIRNILRRNIELELPPPPKKGAPKKAPRKNRVLKRFIVPLFDDDSSDEEAQILFAGRNGLRARATSNNDYENFFSHVIDTLRFRTGSNFSVQQRNAQMGNAETQTTAELRQAADETVEENHNDNAQEEGLNPDPEVAMEEETVENANTTTASMVVNDGSVCSDISCEEQRRDLNLDPSCWAESSESEATNSRKSKTGERKKFDSGLGDENEILEVSEDNDNSNDRDDDIETDDHDNKSYVSTSDEDQSKRTKRSSKQESQSRPKWRRIALEPSFSSSSDTDNEADRNLQGNNEMRMYQSRFSTPMREKIQRLPLPQILKNYLNFYRDF</sequence>
<comment type="caution">
    <text evidence="3">The sequence shown here is derived from an EMBL/GenBank/DDBJ whole genome shotgun (WGS) entry which is preliminary data.</text>
</comment>
<dbReference type="Gene3D" id="3.40.50.150">
    <property type="entry name" value="Vaccinia Virus protein VP39"/>
    <property type="match status" value="1"/>
</dbReference>
<feature type="region of interest" description="Disordered" evidence="2">
    <location>
        <begin position="357"/>
        <end position="378"/>
    </location>
</feature>